<feature type="transmembrane region" description="Helical" evidence="1">
    <location>
        <begin position="432"/>
        <end position="452"/>
    </location>
</feature>
<sequence>MRSVFDYIKKYKFLLLIILPAFFLYMLVIFPSGTFFCFKDACGINFWGVHGHDAIWHLAIANVSFNKFPFIAPTFSGENLYGYNYLLDFFIFLLSKIGISAIFSYFKLLPVVWFILFTTLLLNLARKIKDSPMFVGVFLFLSYFTGSFSYLLTLMHDKTLNGSSTLLPQPIMHSMSNLPYAFSLIPFLIILILMKEKNLNLKRVLIMGICIFLIMGLKFYGGVISIFMVMTHVILGKSRLGDDSRIVVLNNDSGRVTIPLGTGMTLKIKYLFIICLLIICSILLFYDPIRSFKTGSVFGWSPFALVHTITEEPGNFYLRDLTDARYYIMAQGRIGPRFIWIEFVNLTLFLFFYLGTRFFAFFYIAIQTLRRKLDRFDVTVVLTIFFSILLTVTLVQKAEWWNTIQFFFYAIFLLTIYLTHLVYDLIKSKKLILIGLASVILLLSIPTSLDLIRLFAVAPGAAYVSVDEIKALNFLKKQTAGIVLTHLYNKEWKNYQKSNLLYAYEDTAYVAALSGKQEYLANILQLRLTGVPYKKRLESLKKMDCSILKEVDYVYEIRKLIDQEKIMIKCKPKNSKKIFENKSINIYLITK</sequence>
<feature type="transmembrane region" description="Helical" evidence="1">
    <location>
        <begin position="175"/>
        <end position="193"/>
    </location>
</feature>
<feature type="transmembrane region" description="Helical" evidence="1">
    <location>
        <begin position="343"/>
        <end position="366"/>
    </location>
</feature>
<feature type="transmembrane region" description="Helical" evidence="1">
    <location>
        <begin position="205"/>
        <end position="235"/>
    </location>
</feature>
<comment type="caution">
    <text evidence="2">The sequence shown here is derived from an EMBL/GenBank/DDBJ whole genome shotgun (WGS) entry which is preliminary data.</text>
</comment>
<keyword evidence="1" id="KW-0812">Transmembrane</keyword>
<gene>
    <name evidence="2" type="ORF">A3A74_05195</name>
</gene>
<name>A0A1F7I7J5_9BACT</name>
<proteinExistence type="predicted"/>
<dbReference type="Proteomes" id="UP000179270">
    <property type="component" value="Unassembled WGS sequence"/>
</dbReference>
<protein>
    <recommendedName>
        <fullName evidence="4">Glycosyltransferase RgtA/B/C/D-like domain-containing protein</fullName>
    </recommendedName>
</protein>
<feature type="transmembrane region" description="Helical" evidence="1">
    <location>
        <begin position="12"/>
        <end position="30"/>
    </location>
</feature>
<feature type="transmembrane region" description="Helical" evidence="1">
    <location>
        <begin position="378"/>
        <end position="395"/>
    </location>
</feature>
<keyword evidence="1" id="KW-0472">Membrane</keyword>
<accession>A0A1F7I7J5</accession>
<evidence type="ECO:0000313" key="2">
    <source>
        <dbReference type="EMBL" id="OGK39336.1"/>
    </source>
</evidence>
<feature type="transmembrane region" description="Helical" evidence="1">
    <location>
        <begin position="89"/>
        <end position="122"/>
    </location>
</feature>
<reference evidence="2 3" key="1">
    <citation type="journal article" date="2016" name="Nat. Commun.">
        <title>Thousands of microbial genomes shed light on interconnected biogeochemical processes in an aquifer system.</title>
        <authorList>
            <person name="Anantharaman K."/>
            <person name="Brown C.T."/>
            <person name="Hug L.A."/>
            <person name="Sharon I."/>
            <person name="Castelle C.J."/>
            <person name="Probst A.J."/>
            <person name="Thomas B.C."/>
            <person name="Singh A."/>
            <person name="Wilkins M.J."/>
            <person name="Karaoz U."/>
            <person name="Brodie E.L."/>
            <person name="Williams K.H."/>
            <person name="Hubbard S.S."/>
            <person name="Banfield J.F."/>
        </authorList>
    </citation>
    <scope>NUCLEOTIDE SEQUENCE [LARGE SCALE GENOMIC DNA]</scope>
</reference>
<dbReference type="EMBL" id="MGAF01000052">
    <property type="protein sequence ID" value="OGK39336.1"/>
    <property type="molecule type" value="Genomic_DNA"/>
</dbReference>
<organism evidence="2 3">
    <name type="scientific">Candidatus Roizmanbacteria bacterium RIFCSPLOWO2_01_FULL_35_13</name>
    <dbReference type="NCBI Taxonomy" id="1802055"/>
    <lineage>
        <taxon>Bacteria</taxon>
        <taxon>Candidatus Roizmaniibacteriota</taxon>
    </lineage>
</organism>
<feature type="transmembrane region" description="Helical" evidence="1">
    <location>
        <begin position="134"/>
        <end position="155"/>
    </location>
</feature>
<evidence type="ECO:0000256" key="1">
    <source>
        <dbReference type="SAM" id="Phobius"/>
    </source>
</evidence>
<dbReference type="STRING" id="1802055.A3A74_05195"/>
<evidence type="ECO:0008006" key="4">
    <source>
        <dbReference type="Google" id="ProtNLM"/>
    </source>
</evidence>
<keyword evidence="1" id="KW-1133">Transmembrane helix</keyword>
<dbReference type="AlphaFoldDB" id="A0A1F7I7J5"/>
<evidence type="ECO:0000313" key="3">
    <source>
        <dbReference type="Proteomes" id="UP000179270"/>
    </source>
</evidence>
<feature type="transmembrane region" description="Helical" evidence="1">
    <location>
        <begin position="407"/>
        <end position="426"/>
    </location>
</feature>
<feature type="transmembrane region" description="Helical" evidence="1">
    <location>
        <begin position="268"/>
        <end position="286"/>
    </location>
</feature>